<dbReference type="InterPro" id="IPR002508">
    <property type="entry name" value="MurNAc-LAA_cat"/>
</dbReference>
<dbReference type="AlphaFoldDB" id="A0A6V8PBU5"/>
<dbReference type="Pfam" id="PF01520">
    <property type="entry name" value="Amidase_3"/>
    <property type="match status" value="1"/>
</dbReference>
<reference evidence="4 5" key="1">
    <citation type="journal article" date="2020" name="Front. Microbiol.">
        <title>Single-cell genomics of novel Actinobacteria with the Wood-Ljungdahl pathway discovered in a serpentinizing system.</title>
        <authorList>
            <person name="Merino N."/>
            <person name="Kawai M."/>
            <person name="Boyd E.S."/>
            <person name="Colman D.R."/>
            <person name="McGlynn S.E."/>
            <person name="Nealson K.H."/>
            <person name="Kurokawa K."/>
            <person name="Hongoh Y."/>
        </authorList>
    </citation>
    <scope>NUCLEOTIDE SEQUENCE [LARGE SCALE GENOMIC DNA]</scope>
    <source>
        <strain evidence="4 5">S34</strain>
    </source>
</reference>
<dbReference type="InterPro" id="IPR013783">
    <property type="entry name" value="Ig-like_fold"/>
</dbReference>
<feature type="chain" id="PRO_5027750314" evidence="2">
    <location>
        <begin position="29"/>
        <end position="544"/>
    </location>
</feature>
<dbReference type="PANTHER" id="PTHR30404">
    <property type="entry name" value="N-ACETYLMURAMOYL-L-ALANINE AMIDASE"/>
    <property type="match status" value="1"/>
</dbReference>
<organism evidence="4 5">
    <name type="scientific">Candidatus Hakubella thermalkaliphila</name>
    <dbReference type="NCBI Taxonomy" id="2754717"/>
    <lineage>
        <taxon>Bacteria</taxon>
        <taxon>Bacillati</taxon>
        <taxon>Actinomycetota</taxon>
        <taxon>Actinomycetota incertae sedis</taxon>
        <taxon>Candidatus Hakubellales</taxon>
        <taxon>Candidatus Hakubellaceae</taxon>
        <taxon>Candidatus Hakubella</taxon>
    </lineage>
</organism>
<comment type="caution">
    <text evidence="4">The sequence shown here is derived from an EMBL/GenBank/DDBJ whole genome shotgun (WGS) entry which is preliminary data.</text>
</comment>
<dbReference type="Gene3D" id="1.10.530.10">
    <property type="match status" value="1"/>
</dbReference>
<dbReference type="EMBL" id="BLRZ01000025">
    <property type="protein sequence ID" value="GFP29803.1"/>
    <property type="molecule type" value="Genomic_DNA"/>
</dbReference>
<evidence type="ECO:0000256" key="2">
    <source>
        <dbReference type="SAM" id="SignalP"/>
    </source>
</evidence>
<dbReference type="InterPro" id="IPR002901">
    <property type="entry name" value="MGlyc_endo_b_GlcNAc-like_dom"/>
</dbReference>
<keyword evidence="1" id="KW-0378">Hydrolase</keyword>
<dbReference type="Pfam" id="PF01832">
    <property type="entry name" value="Glucosaminidase"/>
    <property type="match status" value="1"/>
</dbReference>
<keyword evidence="5" id="KW-1185">Reference proteome</keyword>
<feature type="domain" description="MurNAc-LAA" evidence="3">
    <location>
        <begin position="93"/>
        <end position="204"/>
    </location>
</feature>
<proteinExistence type="predicted"/>
<evidence type="ECO:0000259" key="3">
    <source>
        <dbReference type="SMART" id="SM00646"/>
    </source>
</evidence>
<dbReference type="GO" id="GO:0004040">
    <property type="term" value="F:amidase activity"/>
    <property type="evidence" value="ECO:0007669"/>
    <property type="project" value="InterPro"/>
</dbReference>
<evidence type="ECO:0000313" key="4">
    <source>
        <dbReference type="EMBL" id="GFP29803.1"/>
    </source>
</evidence>
<dbReference type="GO" id="GO:0030288">
    <property type="term" value="C:outer membrane-bounded periplasmic space"/>
    <property type="evidence" value="ECO:0007669"/>
    <property type="project" value="TreeGrafter"/>
</dbReference>
<dbReference type="GO" id="GO:0009253">
    <property type="term" value="P:peptidoglycan catabolic process"/>
    <property type="evidence" value="ECO:0007669"/>
    <property type="project" value="InterPro"/>
</dbReference>
<protein>
    <submittedName>
        <fullName evidence="4">N-acetylmuramoyl-L-alanine amidase</fullName>
    </submittedName>
</protein>
<dbReference type="GO" id="GO:0005975">
    <property type="term" value="P:carbohydrate metabolic process"/>
    <property type="evidence" value="ECO:0007669"/>
    <property type="project" value="UniProtKB-ARBA"/>
</dbReference>
<keyword evidence="2" id="KW-0732">Signal</keyword>
<dbReference type="RefSeq" id="WP_176237919.1">
    <property type="nucleotide sequence ID" value="NZ_BLRZ01000025.1"/>
</dbReference>
<accession>A0A6V8PBU5</accession>
<evidence type="ECO:0000313" key="5">
    <source>
        <dbReference type="Proteomes" id="UP000588083"/>
    </source>
</evidence>
<dbReference type="Proteomes" id="UP000588083">
    <property type="component" value="Unassembled WGS sequence"/>
</dbReference>
<name>A0A6V8PBU5_9ACTN</name>
<dbReference type="CDD" id="cd02696">
    <property type="entry name" value="MurNAc-LAA"/>
    <property type="match status" value="1"/>
</dbReference>
<feature type="signal peptide" evidence="2">
    <location>
        <begin position="1"/>
        <end position="28"/>
    </location>
</feature>
<dbReference type="SMART" id="SM00646">
    <property type="entry name" value="Ami_3"/>
    <property type="match status" value="1"/>
</dbReference>
<sequence length="544" mass="59490">MKRVTTLIVAVSVFLSMFSPWLTSTAQAAPGNYLIVLDPGDGGVVGATGPTGLQEKVVNLDIALRVRDRLVGAGYRVIMTRDSDNPVSLAQRVDIANRNNASVFVSIHTNAVSNREVHGTETYFSSRGAPYGFHLANHIQSRVVINTGSQSRGVKDGAFFVLTHTTMPAALQEGEFISNPDKEALLRTDAFRDKIAQGIFEGIVNFLNEYGAATISPTNYTYRAAYNDYQRTPSSLSPGQQVSFPFAVRNLSNFKPGPTGKLSLCGKEPVQLPWSSSPPNQVNLSYHLYDSRGRMVTSLNGLRSPLPRNVAPGEVVDLTITIQAPTSLGTYTIAYDMVHEGVSWFSQKGAGMERRTFSVGGTASASPTPSGAVTNDTSLVGVSQVTEQQLVDLFRKRGFTAQVPKAQELAPLYITWGRKFNIRADIAWAQMAHETGFLRFGGIVPPDANNFAGIGATGAKNPDGTYKFDRFATPELGVIAHYAHLAWYVFPDHVNEYCNQQYDPRHFGNRHRYLGENLGVLNRRWAPSPTYTDQIIRFANMIGG</sequence>
<dbReference type="PANTHER" id="PTHR30404:SF0">
    <property type="entry name" value="N-ACETYLMURAMOYL-L-ALANINE AMIDASE AMIC"/>
    <property type="match status" value="1"/>
</dbReference>
<dbReference type="SUPFAM" id="SSF53187">
    <property type="entry name" value="Zn-dependent exopeptidases"/>
    <property type="match status" value="1"/>
</dbReference>
<dbReference type="GO" id="GO:0008745">
    <property type="term" value="F:N-acetylmuramoyl-L-alanine amidase activity"/>
    <property type="evidence" value="ECO:0007669"/>
    <property type="project" value="InterPro"/>
</dbReference>
<dbReference type="InterPro" id="IPR050695">
    <property type="entry name" value="N-acetylmuramoyl_amidase_3"/>
</dbReference>
<gene>
    <name evidence="4" type="ORF">HKBW3S34_00724</name>
</gene>
<dbReference type="Gene3D" id="2.60.40.10">
    <property type="entry name" value="Immunoglobulins"/>
    <property type="match status" value="1"/>
</dbReference>
<dbReference type="Gene3D" id="3.40.630.40">
    <property type="entry name" value="Zn-dependent exopeptidases"/>
    <property type="match status" value="1"/>
</dbReference>
<evidence type="ECO:0000256" key="1">
    <source>
        <dbReference type="ARBA" id="ARBA00022801"/>
    </source>
</evidence>